<evidence type="ECO:0000313" key="2">
    <source>
        <dbReference type="WBParaSite" id="ES5_v2.g18772.t1"/>
    </source>
</evidence>
<protein>
    <submittedName>
        <fullName evidence="2">Uncharacterized protein</fullName>
    </submittedName>
</protein>
<dbReference type="Proteomes" id="UP000887579">
    <property type="component" value="Unplaced"/>
</dbReference>
<sequence>MNLNNFCYCSQSCLLLFAIISTFIICNESHDIKTFNDAPNESQNIPFVISVPSSRYNTQNPEKEMFNSYLSPLEEKLRKTLSGTPSRRSASHPCRWKLCGAHFGYHSMRRF</sequence>
<name>A0AC34FMV8_9BILA</name>
<accession>A0AC34FMV8</accession>
<evidence type="ECO:0000313" key="1">
    <source>
        <dbReference type="Proteomes" id="UP000887579"/>
    </source>
</evidence>
<organism evidence="1 2">
    <name type="scientific">Panagrolaimus sp. ES5</name>
    <dbReference type="NCBI Taxonomy" id="591445"/>
    <lineage>
        <taxon>Eukaryota</taxon>
        <taxon>Metazoa</taxon>
        <taxon>Ecdysozoa</taxon>
        <taxon>Nematoda</taxon>
        <taxon>Chromadorea</taxon>
        <taxon>Rhabditida</taxon>
        <taxon>Tylenchina</taxon>
        <taxon>Panagrolaimomorpha</taxon>
        <taxon>Panagrolaimoidea</taxon>
        <taxon>Panagrolaimidae</taxon>
        <taxon>Panagrolaimus</taxon>
    </lineage>
</organism>
<proteinExistence type="predicted"/>
<dbReference type="WBParaSite" id="ES5_v2.g18772.t1">
    <property type="protein sequence ID" value="ES5_v2.g18772.t1"/>
    <property type="gene ID" value="ES5_v2.g18772"/>
</dbReference>
<reference evidence="2" key="1">
    <citation type="submission" date="2022-11" db="UniProtKB">
        <authorList>
            <consortium name="WormBaseParasite"/>
        </authorList>
    </citation>
    <scope>IDENTIFICATION</scope>
</reference>